<dbReference type="Proteomes" id="UP000018817">
    <property type="component" value="Unassembled WGS sequence"/>
</dbReference>
<dbReference type="EMBL" id="KI669563">
    <property type="protein sequence ID" value="ETN20862.1"/>
    <property type="molecule type" value="Genomic_DNA"/>
</dbReference>
<protein>
    <submittedName>
        <fullName evidence="1">Uncharacterized protein</fullName>
    </submittedName>
</protein>
<evidence type="ECO:0000313" key="1">
    <source>
        <dbReference type="EMBL" id="ETN20862.1"/>
    </source>
</evidence>
<sequence length="122" mass="13828">MVAVRMYMKEEAPQEGTKLLMLCCARSAYSFVSNSTVDKSSILQRLVLWIRRQVLLLGPQLTCCFRRQAFGEGDEADYGGLILYLVCSGGPALDNGFLYDWCHYDEPARFLQGRGFKEEDKA</sequence>
<gene>
    <name evidence="1" type="ORF">PPTG_21021</name>
</gene>
<name>W2R658_PHYN3</name>
<organism evidence="1 2">
    <name type="scientific">Phytophthora nicotianae (strain INRA-310)</name>
    <name type="common">Phytophthora parasitica</name>
    <dbReference type="NCBI Taxonomy" id="761204"/>
    <lineage>
        <taxon>Eukaryota</taxon>
        <taxon>Sar</taxon>
        <taxon>Stramenopiles</taxon>
        <taxon>Oomycota</taxon>
        <taxon>Peronosporomycetes</taxon>
        <taxon>Peronosporales</taxon>
        <taxon>Peronosporaceae</taxon>
        <taxon>Phytophthora</taxon>
    </lineage>
</organism>
<reference evidence="1 2" key="2">
    <citation type="submission" date="2013-11" db="EMBL/GenBank/DDBJ databases">
        <title>The Genome Sequence of Phytophthora parasitica INRA-310.</title>
        <authorList>
            <consortium name="The Broad Institute Genomics Platform"/>
            <person name="Russ C."/>
            <person name="Tyler B."/>
            <person name="Panabieres F."/>
            <person name="Shan W."/>
            <person name="Tripathy S."/>
            <person name="Grunwald N."/>
            <person name="Machado M."/>
            <person name="Johnson C.S."/>
            <person name="Arredondo F."/>
            <person name="Hong C."/>
            <person name="Coffey M."/>
            <person name="Young S.K."/>
            <person name="Zeng Q."/>
            <person name="Gargeya S."/>
            <person name="Fitzgerald M."/>
            <person name="Abouelleil A."/>
            <person name="Alvarado L."/>
            <person name="Chapman S.B."/>
            <person name="Gainer-Dewar J."/>
            <person name="Goldberg J."/>
            <person name="Griggs A."/>
            <person name="Gujja S."/>
            <person name="Hansen M."/>
            <person name="Howarth C."/>
            <person name="Imamovic A."/>
            <person name="Ireland A."/>
            <person name="Larimer J."/>
            <person name="McCowan C."/>
            <person name="Murphy C."/>
            <person name="Pearson M."/>
            <person name="Poon T.W."/>
            <person name="Priest M."/>
            <person name="Roberts A."/>
            <person name="Saif S."/>
            <person name="Shea T."/>
            <person name="Sykes S."/>
            <person name="Wortman J."/>
            <person name="Nusbaum C."/>
            <person name="Birren B."/>
        </authorList>
    </citation>
    <scope>NUCLEOTIDE SEQUENCE [LARGE SCALE GENOMIC DNA]</scope>
    <source>
        <strain evidence="1 2">INRA-310</strain>
    </source>
</reference>
<dbReference type="AlphaFoldDB" id="W2R658"/>
<dbReference type="GeneID" id="20189620"/>
<evidence type="ECO:0000313" key="2">
    <source>
        <dbReference type="Proteomes" id="UP000018817"/>
    </source>
</evidence>
<accession>W2R658</accession>
<proteinExistence type="predicted"/>
<reference evidence="2" key="1">
    <citation type="submission" date="2011-12" db="EMBL/GenBank/DDBJ databases">
        <authorList>
            <consortium name="The Broad Institute Genome Sequencing Platform"/>
            <person name="Russ C."/>
            <person name="Tyler B."/>
            <person name="Panabieres F."/>
            <person name="Shan W."/>
            <person name="Tripathy S."/>
            <person name="Grunwald N."/>
            <person name="Machado M."/>
            <person name="Young S.K."/>
            <person name="Zeng Q."/>
            <person name="Gargeya S."/>
            <person name="Fitzgerald M."/>
            <person name="Haas B."/>
            <person name="Abouelleil A."/>
            <person name="Alvarado L."/>
            <person name="Arachchi H.M."/>
            <person name="Berlin A."/>
            <person name="Chapman S.B."/>
            <person name="Gearin G."/>
            <person name="Goldberg J."/>
            <person name="Griggs A."/>
            <person name="Gujja S."/>
            <person name="Hansen M."/>
            <person name="Heiman D."/>
            <person name="Howarth C."/>
            <person name="Larimer J."/>
            <person name="Lui A."/>
            <person name="MacDonald P.J.P."/>
            <person name="McCowen C."/>
            <person name="Montmayeur A."/>
            <person name="Murphy C."/>
            <person name="Neiman D."/>
            <person name="Pearson M."/>
            <person name="Priest M."/>
            <person name="Roberts A."/>
            <person name="Saif S."/>
            <person name="Shea T."/>
            <person name="Sisk P."/>
            <person name="Stolte C."/>
            <person name="Sykes S."/>
            <person name="Wortman J."/>
            <person name="Nusbaum C."/>
            <person name="Birren B."/>
        </authorList>
    </citation>
    <scope>NUCLEOTIDE SEQUENCE [LARGE SCALE GENOMIC DNA]</scope>
    <source>
        <strain evidence="2">INRA-310</strain>
    </source>
</reference>
<dbReference type="RefSeq" id="XP_008893721.1">
    <property type="nucleotide sequence ID" value="XM_008895473.1"/>
</dbReference>
<dbReference type="VEuPathDB" id="FungiDB:PPTG_21021"/>